<dbReference type="InterPro" id="IPR028082">
    <property type="entry name" value="Peripla_BP_I"/>
</dbReference>
<dbReference type="EMBL" id="LAJG01000005">
    <property type="protein sequence ID" value="KKB80912.1"/>
    <property type="molecule type" value="Genomic_DNA"/>
</dbReference>
<dbReference type="PROSITE" id="PS50932">
    <property type="entry name" value="HTH_LACI_2"/>
    <property type="match status" value="1"/>
</dbReference>
<dbReference type="SMART" id="SM00354">
    <property type="entry name" value="HTH_LACI"/>
    <property type="match status" value="1"/>
</dbReference>
<dbReference type="Gene3D" id="1.10.260.40">
    <property type="entry name" value="lambda repressor-like DNA-binding domains"/>
    <property type="match status" value="1"/>
</dbReference>
<organism evidence="5 6">
    <name type="scientific">Devosia soli</name>
    <dbReference type="NCBI Taxonomy" id="361041"/>
    <lineage>
        <taxon>Bacteria</taxon>
        <taxon>Pseudomonadati</taxon>
        <taxon>Pseudomonadota</taxon>
        <taxon>Alphaproteobacteria</taxon>
        <taxon>Hyphomicrobiales</taxon>
        <taxon>Devosiaceae</taxon>
        <taxon>Devosia</taxon>
    </lineage>
</organism>
<comment type="caution">
    <text evidence="5">The sequence shown here is derived from an EMBL/GenBank/DDBJ whole genome shotgun (WGS) entry which is preliminary data.</text>
</comment>
<keyword evidence="6" id="KW-1185">Reference proteome</keyword>
<dbReference type="OrthoDB" id="5171752at2"/>
<dbReference type="CDD" id="cd01392">
    <property type="entry name" value="HTH_LacI"/>
    <property type="match status" value="1"/>
</dbReference>
<dbReference type="AlphaFoldDB" id="A0A0F5LH53"/>
<dbReference type="Pfam" id="PF00356">
    <property type="entry name" value="LacI"/>
    <property type="match status" value="1"/>
</dbReference>
<dbReference type="InterPro" id="IPR000843">
    <property type="entry name" value="HTH_LacI"/>
</dbReference>
<sequence>MDRKTPTIQDVARFANVSTATVSRALSAPEKVSEGTRARVAEAIRVTGYTLNQAGRSLRQRSAKTILVAIPDIRNPFFSSILDAIEREAATRGYGVLVLNLYFGRETIRRLQDFLLSNRADGLLLLDGSVDTDLLRAVSQQAGEIPIVVACEEIPNAGFHTVLTDNVEAAERATRHLIDLGHRRIGHIMGPEHNVVSRERITGYGRALADAGLTPQPEWQFRGNFDMESGFAAAARFLSLNDRPSAVFAANDESAIGFLSGLRQRGILCPRDISMVGFDDLAVASHYVPPLTTMRQPREAMGRMAAEALIDLIEDPEALAIPLRIVLRSELVVRESTGRLASVGRPSLEVDMSPARI</sequence>
<evidence type="ECO:0000256" key="3">
    <source>
        <dbReference type="ARBA" id="ARBA00023163"/>
    </source>
</evidence>
<feature type="domain" description="HTH lacI-type" evidence="4">
    <location>
        <begin position="6"/>
        <end position="60"/>
    </location>
</feature>
<proteinExistence type="predicted"/>
<dbReference type="GO" id="GO:0000976">
    <property type="term" value="F:transcription cis-regulatory region binding"/>
    <property type="evidence" value="ECO:0007669"/>
    <property type="project" value="TreeGrafter"/>
</dbReference>
<reference evidence="5 6" key="1">
    <citation type="submission" date="2015-03" db="EMBL/GenBank/DDBJ databases">
        <authorList>
            <person name="Hassan Y.I."/>
            <person name="Lepp D."/>
            <person name="Zhou T."/>
        </authorList>
    </citation>
    <scope>NUCLEOTIDE SEQUENCE [LARGE SCALE GENOMIC DNA]</scope>
    <source>
        <strain evidence="5 6">GH2-10</strain>
    </source>
</reference>
<evidence type="ECO:0000313" key="6">
    <source>
        <dbReference type="Proteomes" id="UP000033514"/>
    </source>
</evidence>
<dbReference type="PATRIC" id="fig|361041.3.peg.3707"/>
<protein>
    <recommendedName>
        <fullName evidence="4">HTH lacI-type domain-containing protein</fullName>
    </recommendedName>
</protein>
<dbReference type="Pfam" id="PF13377">
    <property type="entry name" value="Peripla_BP_3"/>
    <property type="match status" value="1"/>
</dbReference>
<accession>A0A0F5LH53</accession>
<dbReference type="STRING" id="361041.VW35_01600"/>
<evidence type="ECO:0000313" key="5">
    <source>
        <dbReference type="EMBL" id="KKB80912.1"/>
    </source>
</evidence>
<dbReference type="PANTHER" id="PTHR30146">
    <property type="entry name" value="LACI-RELATED TRANSCRIPTIONAL REPRESSOR"/>
    <property type="match status" value="1"/>
</dbReference>
<keyword evidence="2" id="KW-0238">DNA-binding</keyword>
<dbReference type="PANTHER" id="PTHR30146:SF109">
    <property type="entry name" value="HTH-TYPE TRANSCRIPTIONAL REGULATOR GALS"/>
    <property type="match status" value="1"/>
</dbReference>
<dbReference type="Proteomes" id="UP000033514">
    <property type="component" value="Unassembled WGS sequence"/>
</dbReference>
<dbReference type="InterPro" id="IPR046335">
    <property type="entry name" value="LacI/GalR-like_sensor"/>
</dbReference>
<evidence type="ECO:0000256" key="1">
    <source>
        <dbReference type="ARBA" id="ARBA00023015"/>
    </source>
</evidence>
<dbReference type="CDD" id="cd06284">
    <property type="entry name" value="PBP1_LacI-like"/>
    <property type="match status" value="1"/>
</dbReference>
<dbReference type="Gene3D" id="3.40.50.2300">
    <property type="match status" value="2"/>
</dbReference>
<evidence type="ECO:0000256" key="2">
    <source>
        <dbReference type="ARBA" id="ARBA00023125"/>
    </source>
</evidence>
<dbReference type="SUPFAM" id="SSF53822">
    <property type="entry name" value="Periplasmic binding protein-like I"/>
    <property type="match status" value="1"/>
</dbReference>
<dbReference type="GO" id="GO:0003700">
    <property type="term" value="F:DNA-binding transcription factor activity"/>
    <property type="evidence" value="ECO:0007669"/>
    <property type="project" value="TreeGrafter"/>
</dbReference>
<gene>
    <name evidence="5" type="ORF">VW35_01600</name>
</gene>
<keyword evidence="3" id="KW-0804">Transcription</keyword>
<evidence type="ECO:0000259" key="4">
    <source>
        <dbReference type="PROSITE" id="PS50932"/>
    </source>
</evidence>
<name>A0A0F5LH53_9HYPH</name>
<keyword evidence="1" id="KW-0805">Transcription regulation</keyword>
<dbReference type="SUPFAM" id="SSF47413">
    <property type="entry name" value="lambda repressor-like DNA-binding domains"/>
    <property type="match status" value="1"/>
</dbReference>
<dbReference type="InterPro" id="IPR010982">
    <property type="entry name" value="Lambda_DNA-bd_dom_sf"/>
</dbReference>
<dbReference type="PROSITE" id="PS00356">
    <property type="entry name" value="HTH_LACI_1"/>
    <property type="match status" value="1"/>
</dbReference>